<proteinExistence type="predicted"/>
<keyword evidence="9" id="KW-1185">Reference proteome</keyword>
<dbReference type="STRING" id="5217.A0A4Q1BAC3"/>
<name>A0A4Q1BAC3_TREME</name>
<comment type="subcellular location">
    <subcellularLocation>
        <location evidence="1">Membrane</location>
        <topology evidence="1">Single-pass type I membrane protein</topology>
    </subcellularLocation>
</comment>
<dbReference type="InParanoid" id="A0A4Q1BAC3"/>
<dbReference type="PANTHER" id="PTHR12223">
    <property type="entry name" value="VESICULAR MANNOSE-BINDING LECTIN"/>
    <property type="match status" value="1"/>
</dbReference>
<comment type="caution">
    <text evidence="8">The sequence shown here is derived from an EMBL/GenBank/DDBJ whole genome shotgun (WGS) entry which is preliminary data.</text>
</comment>
<dbReference type="InterPro" id="IPR051136">
    <property type="entry name" value="Intracellular_Lectin-GPT"/>
</dbReference>
<keyword evidence="4 6" id="KW-1133">Transmembrane helix</keyword>
<keyword evidence="2 6" id="KW-0812">Transmembrane</keyword>
<dbReference type="GO" id="GO:0005793">
    <property type="term" value="C:endoplasmic reticulum-Golgi intermediate compartment"/>
    <property type="evidence" value="ECO:0007669"/>
    <property type="project" value="TreeGrafter"/>
</dbReference>
<dbReference type="AlphaFoldDB" id="A0A4Q1BAC3"/>
<feature type="domain" description="L-type lectin-like" evidence="7">
    <location>
        <begin position="1"/>
        <end position="223"/>
    </location>
</feature>
<dbReference type="FunCoup" id="A0A4Q1BAC3">
    <property type="interactions" value="260"/>
</dbReference>
<dbReference type="VEuPathDB" id="FungiDB:TREMEDRAFT_16819"/>
<evidence type="ECO:0000256" key="3">
    <source>
        <dbReference type="ARBA" id="ARBA00022729"/>
    </source>
</evidence>
<dbReference type="PANTHER" id="PTHR12223:SF45">
    <property type="entry name" value="RE50040P"/>
    <property type="match status" value="1"/>
</dbReference>
<dbReference type="PROSITE" id="PS51328">
    <property type="entry name" value="L_LECTIN_LIKE"/>
    <property type="match status" value="1"/>
</dbReference>
<dbReference type="EMBL" id="SDIL01000124">
    <property type="protein sequence ID" value="RXK35719.1"/>
    <property type="molecule type" value="Genomic_DNA"/>
</dbReference>
<dbReference type="Gene3D" id="2.60.120.200">
    <property type="match status" value="1"/>
</dbReference>
<organism evidence="8 9">
    <name type="scientific">Tremella mesenterica</name>
    <name type="common">Jelly fungus</name>
    <dbReference type="NCBI Taxonomy" id="5217"/>
    <lineage>
        <taxon>Eukaryota</taxon>
        <taxon>Fungi</taxon>
        <taxon>Dikarya</taxon>
        <taxon>Basidiomycota</taxon>
        <taxon>Agaricomycotina</taxon>
        <taxon>Tremellomycetes</taxon>
        <taxon>Tremellales</taxon>
        <taxon>Tremellaceae</taxon>
        <taxon>Tremella</taxon>
    </lineage>
</organism>
<evidence type="ECO:0000313" key="8">
    <source>
        <dbReference type="EMBL" id="RXK35719.1"/>
    </source>
</evidence>
<dbReference type="Pfam" id="PF03388">
    <property type="entry name" value="Lectin_leg-like"/>
    <property type="match status" value="1"/>
</dbReference>
<dbReference type="OrthoDB" id="270293at2759"/>
<dbReference type="InterPro" id="IPR013320">
    <property type="entry name" value="ConA-like_dom_sf"/>
</dbReference>
<evidence type="ECO:0000256" key="1">
    <source>
        <dbReference type="ARBA" id="ARBA00004479"/>
    </source>
</evidence>
<dbReference type="GO" id="GO:0006888">
    <property type="term" value="P:endoplasmic reticulum to Golgi vesicle-mediated transport"/>
    <property type="evidence" value="ECO:0007669"/>
    <property type="project" value="TreeGrafter"/>
</dbReference>
<sequence>MPLKTHSIAAPYVDSDLQNRWWDFGADAIVNTNKHIRLTQDRPSQSGWLWSRIPLSVVNFEIEIEFKVDGKAHNMFGDGFAIWFTKERATFGPVFGSADKFTGLGIFFDTYANAKHSYKFPRVTAMLGDGQAEYDNGHDNAAGEVAGCSENFRRRDIPTKARVSYIKGRILQVKLQVQKEDEWVVCFETDQITLPSQPYLGFSALTGDVSDNHDIISVTASTLQLSKEYRDTQAPFVGSAGSGKGRRVQPRSGSSAAGWFLFILKIIGCLAFVAFVFAAYRTYSAQQSRRAW</sequence>
<dbReference type="SUPFAM" id="SSF49899">
    <property type="entry name" value="Concanavalin A-like lectins/glucanases"/>
    <property type="match status" value="1"/>
</dbReference>
<evidence type="ECO:0000259" key="7">
    <source>
        <dbReference type="PROSITE" id="PS51328"/>
    </source>
</evidence>
<protein>
    <submittedName>
        <fullName evidence="8">Lectin, mannose-binding 2</fullName>
    </submittedName>
</protein>
<dbReference type="InterPro" id="IPR005052">
    <property type="entry name" value="Lectin_leg"/>
</dbReference>
<accession>A0A4Q1BAC3</accession>
<dbReference type="GO" id="GO:0030134">
    <property type="term" value="C:COPII-coated ER to Golgi transport vesicle"/>
    <property type="evidence" value="ECO:0007669"/>
    <property type="project" value="TreeGrafter"/>
</dbReference>
<reference evidence="8 9" key="1">
    <citation type="submission" date="2016-06" db="EMBL/GenBank/DDBJ databases">
        <title>Evolution of pathogenesis and genome organization in the Tremellales.</title>
        <authorList>
            <person name="Cuomo C."/>
            <person name="Litvintseva A."/>
            <person name="Heitman J."/>
            <person name="Chen Y."/>
            <person name="Sun S."/>
            <person name="Springer D."/>
            <person name="Dromer F."/>
            <person name="Young S."/>
            <person name="Zeng Q."/>
            <person name="Chapman S."/>
            <person name="Gujja S."/>
            <person name="Saif S."/>
            <person name="Birren B."/>
        </authorList>
    </citation>
    <scope>NUCLEOTIDE SEQUENCE [LARGE SCALE GENOMIC DNA]</scope>
    <source>
        <strain evidence="8 9">ATCC 28783</strain>
    </source>
</reference>
<dbReference type="GO" id="GO:0000139">
    <property type="term" value="C:Golgi membrane"/>
    <property type="evidence" value="ECO:0007669"/>
    <property type="project" value="TreeGrafter"/>
</dbReference>
<dbReference type="GO" id="GO:0005789">
    <property type="term" value="C:endoplasmic reticulum membrane"/>
    <property type="evidence" value="ECO:0007669"/>
    <property type="project" value="TreeGrafter"/>
</dbReference>
<dbReference type="Proteomes" id="UP000289152">
    <property type="component" value="Unassembled WGS sequence"/>
</dbReference>
<evidence type="ECO:0000313" key="9">
    <source>
        <dbReference type="Proteomes" id="UP000289152"/>
    </source>
</evidence>
<dbReference type="GO" id="GO:0005537">
    <property type="term" value="F:D-mannose binding"/>
    <property type="evidence" value="ECO:0007669"/>
    <property type="project" value="TreeGrafter"/>
</dbReference>
<feature type="transmembrane region" description="Helical" evidence="6">
    <location>
        <begin position="256"/>
        <end position="280"/>
    </location>
</feature>
<dbReference type="CDD" id="cd07308">
    <property type="entry name" value="lectin_leg-like"/>
    <property type="match status" value="1"/>
</dbReference>
<evidence type="ECO:0000256" key="6">
    <source>
        <dbReference type="SAM" id="Phobius"/>
    </source>
</evidence>
<keyword evidence="5 6" id="KW-0472">Membrane</keyword>
<keyword evidence="3" id="KW-0732">Signal</keyword>
<evidence type="ECO:0000256" key="5">
    <source>
        <dbReference type="ARBA" id="ARBA00023136"/>
    </source>
</evidence>
<evidence type="ECO:0000256" key="4">
    <source>
        <dbReference type="ARBA" id="ARBA00022989"/>
    </source>
</evidence>
<evidence type="ECO:0000256" key="2">
    <source>
        <dbReference type="ARBA" id="ARBA00022692"/>
    </source>
</evidence>
<gene>
    <name evidence="8" type="ORF">M231_07008</name>
</gene>
<dbReference type="FunFam" id="2.60.120.200:FF:000095">
    <property type="entry name" value="Lectin family integral membrane protein"/>
    <property type="match status" value="1"/>
</dbReference>